<evidence type="ECO:0000313" key="2">
    <source>
        <dbReference type="EnsemblPlants" id="PNT63148"/>
    </source>
</evidence>
<dbReference type="InParanoid" id="A0A2K2CMA0"/>
<sequence length="29" mass="3378">MTLQIVHLSALFEIDLSGWRNITRVLCTF</sequence>
<evidence type="ECO:0000313" key="3">
    <source>
        <dbReference type="Proteomes" id="UP000008810"/>
    </source>
</evidence>
<reference evidence="1" key="2">
    <citation type="submission" date="2017-06" db="EMBL/GenBank/DDBJ databases">
        <title>WGS assembly of Brachypodium distachyon.</title>
        <authorList>
            <consortium name="The International Brachypodium Initiative"/>
            <person name="Lucas S."/>
            <person name="Harmon-Smith M."/>
            <person name="Lail K."/>
            <person name="Tice H."/>
            <person name="Grimwood J."/>
            <person name="Bruce D."/>
            <person name="Barry K."/>
            <person name="Shu S."/>
            <person name="Lindquist E."/>
            <person name="Wang M."/>
            <person name="Pitluck S."/>
            <person name="Vogel J.P."/>
            <person name="Garvin D.F."/>
            <person name="Mockler T.C."/>
            <person name="Schmutz J."/>
            <person name="Rokhsar D."/>
            <person name="Bevan M.W."/>
        </authorList>
    </citation>
    <scope>NUCLEOTIDE SEQUENCE</scope>
    <source>
        <strain evidence="1">Bd21</strain>
    </source>
</reference>
<protein>
    <submittedName>
        <fullName evidence="1 2">Uncharacterized protein</fullName>
    </submittedName>
</protein>
<accession>A0A2K2CMA0</accession>
<name>A0A2K2CMA0_BRADI</name>
<dbReference type="AlphaFoldDB" id="A0A2K2CMA0"/>
<proteinExistence type="predicted"/>
<dbReference type="EMBL" id="CM000883">
    <property type="protein sequence ID" value="PNT63148.1"/>
    <property type="molecule type" value="Genomic_DNA"/>
</dbReference>
<keyword evidence="3" id="KW-1185">Reference proteome</keyword>
<reference evidence="1 2" key="1">
    <citation type="journal article" date="2010" name="Nature">
        <title>Genome sequencing and analysis of the model grass Brachypodium distachyon.</title>
        <authorList>
            <consortium name="International Brachypodium Initiative"/>
        </authorList>
    </citation>
    <scope>NUCLEOTIDE SEQUENCE [LARGE SCALE GENOMIC DNA]</scope>
    <source>
        <strain evidence="1 2">Bd21</strain>
    </source>
</reference>
<reference evidence="2" key="3">
    <citation type="submission" date="2018-08" db="UniProtKB">
        <authorList>
            <consortium name="EnsemblPlants"/>
        </authorList>
    </citation>
    <scope>IDENTIFICATION</scope>
    <source>
        <strain evidence="2">cv. Bd21</strain>
    </source>
</reference>
<evidence type="ECO:0000313" key="1">
    <source>
        <dbReference type="EMBL" id="PNT63148.1"/>
    </source>
</evidence>
<gene>
    <name evidence="1" type="ORF">BRADI_4g12075v3</name>
</gene>
<dbReference type="EnsemblPlants" id="PNT63148">
    <property type="protein sequence ID" value="PNT63148"/>
    <property type="gene ID" value="BRADI_4g12075v3"/>
</dbReference>
<dbReference type="Gramene" id="PNT63148">
    <property type="protein sequence ID" value="PNT63148"/>
    <property type="gene ID" value="BRADI_4g12075v3"/>
</dbReference>
<organism evidence="1">
    <name type="scientific">Brachypodium distachyon</name>
    <name type="common">Purple false brome</name>
    <name type="synonym">Trachynia distachya</name>
    <dbReference type="NCBI Taxonomy" id="15368"/>
    <lineage>
        <taxon>Eukaryota</taxon>
        <taxon>Viridiplantae</taxon>
        <taxon>Streptophyta</taxon>
        <taxon>Embryophyta</taxon>
        <taxon>Tracheophyta</taxon>
        <taxon>Spermatophyta</taxon>
        <taxon>Magnoliopsida</taxon>
        <taxon>Liliopsida</taxon>
        <taxon>Poales</taxon>
        <taxon>Poaceae</taxon>
        <taxon>BOP clade</taxon>
        <taxon>Pooideae</taxon>
        <taxon>Stipodae</taxon>
        <taxon>Brachypodieae</taxon>
        <taxon>Brachypodium</taxon>
    </lineage>
</organism>
<dbReference type="Proteomes" id="UP000008810">
    <property type="component" value="Chromosome 4"/>
</dbReference>